<protein>
    <recommendedName>
        <fullName evidence="5">TRUD domain-containing protein</fullName>
    </recommendedName>
</protein>
<dbReference type="Pfam" id="PF01142">
    <property type="entry name" value="TruD"/>
    <property type="match status" value="1"/>
</dbReference>
<sequence>MKFVMPSCLQLFGKSPHAKLSSLSTIVHRSQLTRFAAAFVDRELKCTVFTYWNNPPWGCFLRSFKRPEEWDSALKRGLSSTSGYSLPTHHQSGVEEMSTEESVGILCHANSCPGFRGVLKQRYSDFIVNEVDPLGNVIHLTNINAPVEVKASTAQVTGGEDNHPKIVDHAADIEAFKALAGESNTELLEKLLAQIVGGNSEAVSPVLLSPDSDKSHRAAIHNFFKTHLTFLVTDTVDGPTSKEKCIRLRYDNGKRTGGFRKRERDFGPKHSWDNKRQKPSNSVMNQPYDSRGADDWPSDRPKFLRFFLFKENKDTQDALTVISRMLHVQPKLFGFSGTKDKRAITTQQVTVFKQPAERLAALNERLFGIRIGNFSYVDKPLVLGQLSGNRFSVVLRGVVADSSETIKAAAEGLGQSGFINYFGLQRFGSGSVATHTVGAALLRGEWKAAANLILQPRDGDILHFFIQKMKNQREVSEAREYYKRTQDADGALHRMPRYLTAERALLVSLKRDASNYLQAINCIPRTMRLMYVHSYQSYLWNHAASHRTRSHGVEAVVEGDLVYTDEAEGSEPIAEVLKTRESESLTTSEEMETTEVLDEVVDADVTAGGPCKVKCVTADDILSGRYQIWDVLLPLPGCSTLYPANDTANIYEDLARKDLVDLHVCTHNVKEYAITHLSGGYRRLLQKPIDLEWSILKYSDVTKPLAKTDLDKLHCASEAHLNSVETNTVQNGCLAPKSLDTLEVKSVPEPADSDQAMASSVLVVGNLGASHIDGTKASELILNDRPSSTKINQEEPCKNVGEPADSAGVLISPSPLEGCSEGVHTAVRLSFTLPASCYATMAIRELLKMSTSVAFHKTLNNDPTK</sequence>
<dbReference type="InterPro" id="IPR020119">
    <property type="entry name" value="PsdUridine_synth_TruD_CS"/>
</dbReference>
<name>A0ABP1AUC8_9BRYO</name>
<comment type="similarity">
    <text evidence="1">Belongs to the pseudouridine synthase TruD family.</text>
</comment>
<reference evidence="6" key="1">
    <citation type="submission" date="2024-03" db="EMBL/GenBank/DDBJ databases">
        <authorList>
            <consortium name="ELIXIR-Norway"/>
            <consortium name="Elixir Norway"/>
        </authorList>
    </citation>
    <scope>NUCLEOTIDE SEQUENCE</scope>
</reference>
<dbReference type="Proteomes" id="UP001497522">
    <property type="component" value="Chromosome 16"/>
</dbReference>
<dbReference type="PROSITE" id="PS01268">
    <property type="entry name" value="UPF0024"/>
    <property type="match status" value="1"/>
</dbReference>
<feature type="region of interest" description="Disordered" evidence="4">
    <location>
        <begin position="257"/>
        <end position="296"/>
    </location>
</feature>
<feature type="compositionally biased region" description="Polar residues" evidence="4">
    <location>
        <begin position="279"/>
        <end position="288"/>
    </location>
</feature>
<accession>A0ABP1AUC8</accession>
<evidence type="ECO:0000259" key="5">
    <source>
        <dbReference type="PROSITE" id="PS50984"/>
    </source>
</evidence>
<keyword evidence="7" id="KW-1185">Reference proteome</keyword>
<feature type="domain" description="TRUD" evidence="5">
    <location>
        <begin position="417"/>
        <end position="687"/>
    </location>
</feature>
<dbReference type="InterPro" id="IPR042214">
    <property type="entry name" value="TruD_catalytic"/>
</dbReference>
<organism evidence="6 7">
    <name type="scientific">Sphagnum jensenii</name>
    <dbReference type="NCBI Taxonomy" id="128206"/>
    <lineage>
        <taxon>Eukaryota</taxon>
        <taxon>Viridiplantae</taxon>
        <taxon>Streptophyta</taxon>
        <taxon>Embryophyta</taxon>
        <taxon>Bryophyta</taxon>
        <taxon>Sphagnophytina</taxon>
        <taxon>Sphagnopsida</taxon>
        <taxon>Sphagnales</taxon>
        <taxon>Sphagnaceae</taxon>
        <taxon>Sphagnum</taxon>
    </lineage>
</organism>
<dbReference type="PROSITE" id="PS50984">
    <property type="entry name" value="TRUD"/>
    <property type="match status" value="1"/>
</dbReference>
<dbReference type="PANTHER" id="PTHR13326">
    <property type="entry name" value="TRNA PSEUDOURIDINE SYNTHASE D"/>
    <property type="match status" value="1"/>
</dbReference>
<gene>
    <name evidence="6" type="ORF">CSSPJE1EN2_LOCUS9184</name>
</gene>
<feature type="compositionally biased region" description="Basic and acidic residues" evidence="4">
    <location>
        <begin position="257"/>
        <end position="276"/>
    </location>
</feature>
<evidence type="ECO:0000256" key="4">
    <source>
        <dbReference type="SAM" id="MobiDB-lite"/>
    </source>
</evidence>
<dbReference type="NCBIfam" id="TIGR00094">
    <property type="entry name" value="tRNA_TruD_broad"/>
    <property type="match status" value="1"/>
</dbReference>
<evidence type="ECO:0000313" key="6">
    <source>
        <dbReference type="EMBL" id="CAK9866189.1"/>
    </source>
</evidence>
<keyword evidence="3" id="KW-0413">Isomerase</keyword>
<evidence type="ECO:0000256" key="3">
    <source>
        <dbReference type="ARBA" id="ARBA00023235"/>
    </source>
</evidence>
<dbReference type="InterPro" id="IPR020103">
    <property type="entry name" value="PsdUridine_synth_cat_dom_sf"/>
</dbReference>
<dbReference type="EMBL" id="OZ023717">
    <property type="protein sequence ID" value="CAK9866189.1"/>
    <property type="molecule type" value="Genomic_DNA"/>
</dbReference>
<proteinExistence type="inferred from homology"/>
<dbReference type="InterPro" id="IPR011760">
    <property type="entry name" value="PsdUridine_synth_TruD_insert"/>
</dbReference>
<evidence type="ECO:0000313" key="7">
    <source>
        <dbReference type="Proteomes" id="UP001497522"/>
    </source>
</evidence>
<evidence type="ECO:0000256" key="2">
    <source>
        <dbReference type="ARBA" id="ARBA00022694"/>
    </source>
</evidence>
<dbReference type="Gene3D" id="3.30.2350.20">
    <property type="entry name" value="TruD, catalytic domain"/>
    <property type="match status" value="2"/>
</dbReference>
<dbReference type="CDD" id="cd02576">
    <property type="entry name" value="PseudoU_synth_ScPUS7"/>
    <property type="match status" value="1"/>
</dbReference>
<dbReference type="PANTHER" id="PTHR13326:SF21">
    <property type="entry name" value="PSEUDOURIDYLATE SYNTHASE PUS7L"/>
    <property type="match status" value="1"/>
</dbReference>
<keyword evidence="2" id="KW-0819">tRNA processing</keyword>
<evidence type="ECO:0000256" key="1">
    <source>
        <dbReference type="ARBA" id="ARBA00007953"/>
    </source>
</evidence>
<dbReference type="SUPFAM" id="SSF55120">
    <property type="entry name" value="Pseudouridine synthase"/>
    <property type="match status" value="1"/>
</dbReference>
<dbReference type="InterPro" id="IPR001656">
    <property type="entry name" value="PsdUridine_synth_TruD"/>
</dbReference>
<dbReference type="PIRSF" id="PIRSF037016">
    <property type="entry name" value="Pseudouridin_synth_euk_prd"/>
    <property type="match status" value="1"/>
</dbReference>